<evidence type="ECO:0000313" key="2">
    <source>
        <dbReference type="Proteomes" id="UP001628156"/>
    </source>
</evidence>
<comment type="caution">
    <text evidence="1">The sequence shown here is derived from an EMBL/GenBank/DDBJ whole genome shotgun (WGS) entry which is preliminary data.</text>
</comment>
<sequence>MSTTQELKNAIERSKKIEIMREKKEYQSRKMEIEELDLDCFKTIYQIIGQIFNDKRDELIATKKKYEDLQNCYTQVVEKLNKTINIINANPSAYPALKTNQHPDLAVQQYQQQITKISLRNKEMVQIIKKNKEEFMNKVCELHLIYFQAIEAQEVVWHPIPKRKRIESLSDPFKVNSQEFYKERVYSLKERCDETYRNLLQLHEDSKLQSKYSQPPPSRAALAVNKENVTMSLKVSPIKPSSETTSIPNITPSCVKTNLYKEDKVKEPQTSIWGYIPVPKGNSGEAVEVITKSYHFKIGDQSTSVLLHPYGPWSIYMKDAEMYLGYDSILGNVILSICEIKKGAPYPPECLDSKDGILCTLKTKKGEYRSMFDKFLVMKEGKYNTQFISSLLEASASNVKYKLMDPSGKAPLMWRYDEINAPTYFEVGVRYINTDSICSIVEDCKYPNSFDKFLSCFSSAMKVTEESSLQQITSQLSCTNYYFYCQNDWCEIAYYVSPLMGKEDRTMALENAIVTLLFVEGNQPLQLDSLSTNDIVIVVTHDINGYLVRVAQKGNDCFVETPLPQSNYVIPGYQMKGFMTTLIVDCYKCYRNCTQAMRHFTEKRDEVLTKIKKSK</sequence>
<dbReference type="EMBL" id="BAAFRS010000085">
    <property type="protein sequence ID" value="GAB1221893.1"/>
    <property type="molecule type" value="Genomic_DNA"/>
</dbReference>
<organism evidence="1 2">
    <name type="scientific">Entamoeba nuttalli</name>
    <dbReference type="NCBI Taxonomy" id="412467"/>
    <lineage>
        <taxon>Eukaryota</taxon>
        <taxon>Amoebozoa</taxon>
        <taxon>Evosea</taxon>
        <taxon>Archamoebae</taxon>
        <taxon>Mastigamoebida</taxon>
        <taxon>Entamoebidae</taxon>
        <taxon>Entamoeba</taxon>
    </lineage>
</organism>
<proteinExistence type="predicted"/>
<dbReference type="Gene3D" id="3.40.50.11210">
    <property type="entry name" value="Rap/Ran-GAP"/>
    <property type="match status" value="1"/>
</dbReference>
<reference evidence="1 2" key="1">
    <citation type="journal article" date="2019" name="PLoS Negl. Trop. Dis.">
        <title>Whole genome sequencing of Entamoeba nuttalli reveals mammalian host-related molecular signatures and a novel octapeptide-repeat surface protein.</title>
        <authorList>
            <person name="Tanaka M."/>
            <person name="Makiuchi T."/>
            <person name="Komiyama T."/>
            <person name="Shiina T."/>
            <person name="Osaki K."/>
            <person name="Tachibana H."/>
        </authorList>
    </citation>
    <scope>NUCLEOTIDE SEQUENCE [LARGE SCALE GENOMIC DNA]</scope>
    <source>
        <strain evidence="1 2">P19-061405</strain>
    </source>
</reference>
<dbReference type="SUPFAM" id="SSF111347">
    <property type="entry name" value="Rap/Ran-GAP"/>
    <property type="match status" value="1"/>
</dbReference>
<dbReference type="Proteomes" id="UP001628156">
    <property type="component" value="Unassembled WGS sequence"/>
</dbReference>
<gene>
    <name evidence="1" type="ORF">ENUP19_0085G0116</name>
</gene>
<accession>A0ABQ0DGB1</accession>
<name>A0ABQ0DGB1_9EUKA</name>
<dbReference type="InterPro" id="IPR035974">
    <property type="entry name" value="Rap/Ran-GAP_sf"/>
</dbReference>
<evidence type="ECO:0000313" key="1">
    <source>
        <dbReference type="EMBL" id="GAB1221893.1"/>
    </source>
</evidence>
<keyword evidence="2" id="KW-1185">Reference proteome</keyword>
<evidence type="ECO:0008006" key="3">
    <source>
        <dbReference type="Google" id="ProtNLM"/>
    </source>
</evidence>
<protein>
    <recommendedName>
        <fullName evidence="3">Rap/Ran GTPase-activating protein</fullName>
    </recommendedName>
</protein>